<evidence type="ECO:0000313" key="7">
    <source>
        <dbReference type="EMBL" id="KAL3091072.1"/>
    </source>
</evidence>
<evidence type="ECO:0000256" key="3">
    <source>
        <dbReference type="ARBA" id="ARBA00022741"/>
    </source>
</evidence>
<dbReference type="GO" id="GO:0004674">
    <property type="term" value="F:protein serine/threonine kinase activity"/>
    <property type="evidence" value="ECO:0007669"/>
    <property type="project" value="UniProtKB-KW"/>
</dbReference>
<dbReference type="Gene3D" id="1.10.510.10">
    <property type="entry name" value="Transferase(Phosphotransferase) domain 1"/>
    <property type="match status" value="1"/>
</dbReference>
<dbReference type="Pfam" id="PF00069">
    <property type="entry name" value="Pkinase"/>
    <property type="match status" value="1"/>
</dbReference>
<dbReference type="SUPFAM" id="SSF56112">
    <property type="entry name" value="Protein kinase-like (PK-like)"/>
    <property type="match status" value="1"/>
</dbReference>
<keyword evidence="5" id="KW-0067">ATP-binding</keyword>
<name>A0ABD2JKH8_HETSC</name>
<dbReference type="Proteomes" id="UP001620645">
    <property type="component" value="Unassembled WGS sequence"/>
</dbReference>
<gene>
    <name evidence="7" type="ORF">niasHS_005035</name>
</gene>
<keyword evidence="1" id="KW-0723">Serine/threonine-protein kinase</keyword>
<dbReference type="PROSITE" id="PS00108">
    <property type="entry name" value="PROTEIN_KINASE_ST"/>
    <property type="match status" value="1"/>
</dbReference>
<keyword evidence="8" id="KW-1185">Reference proteome</keyword>
<evidence type="ECO:0000256" key="2">
    <source>
        <dbReference type="ARBA" id="ARBA00022679"/>
    </source>
</evidence>
<feature type="domain" description="Protein kinase" evidence="6">
    <location>
        <begin position="1"/>
        <end position="190"/>
    </location>
</feature>
<keyword evidence="2" id="KW-0808">Transferase</keyword>
<dbReference type="PROSITE" id="PS50011">
    <property type="entry name" value="PROTEIN_KINASE_DOM"/>
    <property type="match status" value="1"/>
</dbReference>
<dbReference type="InterPro" id="IPR008271">
    <property type="entry name" value="Ser/Thr_kinase_AS"/>
</dbReference>
<dbReference type="GO" id="GO:0005524">
    <property type="term" value="F:ATP binding"/>
    <property type="evidence" value="ECO:0007669"/>
    <property type="project" value="UniProtKB-KW"/>
</dbReference>
<evidence type="ECO:0000313" key="8">
    <source>
        <dbReference type="Proteomes" id="UP001620645"/>
    </source>
</evidence>
<keyword evidence="3" id="KW-0547">Nucleotide-binding</keyword>
<keyword evidence="4" id="KW-0418">Kinase</keyword>
<accession>A0ABD2JKH8</accession>
<protein>
    <recommendedName>
        <fullName evidence="6">Protein kinase domain-containing protein</fullName>
    </recommendedName>
</protein>
<dbReference type="PANTHER" id="PTHR24346:SF82">
    <property type="entry name" value="KP78A-RELATED"/>
    <property type="match status" value="1"/>
</dbReference>
<evidence type="ECO:0000256" key="5">
    <source>
        <dbReference type="ARBA" id="ARBA00022840"/>
    </source>
</evidence>
<dbReference type="InterPro" id="IPR000719">
    <property type="entry name" value="Prot_kinase_dom"/>
</dbReference>
<evidence type="ECO:0000256" key="1">
    <source>
        <dbReference type="ARBA" id="ARBA00022527"/>
    </source>
</evidence>
<dbReference type="EMBL" id="JBICCN010000137">
    <property type="protein sequence ID" value="KAL3091072.1"/>
    <property type="molecule type" value="Genomic_DNA"/>
</dbReference>
<evidence type="ECO:0000256" key="4">
    <source>
        <dbReference type="ARBA" id="ARBA00022777"/>
    </source>
</evidence>
<dbReference type="AlphaFoldDB" id="A0ABD2JKH8"/>
<proteinExistence type="predicted"/>
<dbReference type="SMART" id="SM00220">
    <property type="entry name" value="S_TKc"/>
    <property type="match status" value="1"/>
</dbReference>
<dbReference type="InterPro" id="IPR011009">
    <property type="entry name" value="Kinase-like_dom_sf"/>
</dbReference>
<sequence length="228" mass="26569">MSIERLCVLFSRMELNDSDELDHLRKNGPVDEATCRGWILQLTKALAYLHRKRIVHRDLKPENILVYSDEQLKLSDFGFACTCQPDELSTSFCGTKAFKAPELLQTRDYDPFKADVWALGIVCYILLTDTFPFDIAKDISQILEKMRSQNYQFPSRLAIIVSSREAINTILAFDPSDRPTIFDVSNLSWITHHLNARMTAQINKKSHTEKRYTRKFYHDYAFGLERYM</sequence>
<evidence type="ECO:0000259" key="6">
    <source>
        <dbReference type="PROSITE" id="PS50011"/>
    </source>
</evidence>
<comment type="caution">
    <text evidence="7">The sequence shown here is derived from an EMBL/GenBank/DDBJ whole genome shotgun (WGS) entry which is preliminary data.</text>
</comment>
<organism evidence="7 8">
    <name type="scientific">Heterodera schachtii</name>
    <name type="common">Sugarbeet cyst nematode worm</name>
    <name type="synonym">Tylenchus schachtii</name>
    <dbReference type="NCBI Taxonomy" id="97005"/>
    <lineage>
        <taxon>Eukaryota</taxon>
        <taxon>Metazoa</taxon>
        <taxon>Ecdysozoa</taxon>
        <taxon>Nematoda</taxon>
        <taxon>Chromadorea</taxon>
        <taxon>Rhabditida</taxon>
        <taxon>Tylenchina</taxon>
        <taxon>Tylenchomorpha</taxon>
        <taxon>Tylenchoidea</taxon>
        <taxon>Heteroderidae</taxon>
        <taxon>Heteroderinae</taxon>
        <taxon>Heterodera</taxon>
    </lineage>
</organism>
<reference evidence="7 8" key="1">
    <citation type="submission" date="2024-10" db="EMBL/GenBank/DDBJ databases">
        <authorList>
            <person name="Kim D."/>
        </authorList>
    </citation>
    <scope>NUCLEOTIDE SEQUENCE [LARGE SCALE GENOMIC DNA]</scope>
    <source>
        <strain evidence="7">Taebaek</strain>
    </source>
</reference>
<dbReference type="PANTHER" id="PTHR24346">
    <property type="entry name" value="MAP/MICROTUBULE AFFINITY-REGULATING KINASE"/>
    <property type="match status" value="1"/>
</dbReference>